<proteinExistence type="predicted"/>
<evidence type="ECO:0000313" key="6">
    <source>
        <dbReference type="EMBL" id="SDZ18360.1"/>
    </source>
</evidence>
<dbReference type="InterPro" id="IPR026870">
    <property type="entry name" value="Zinc_ribbon_dom"/>
</dbReference>
<dbReference type="GO" id="GO:0005886">
    <property type="term" value="C:plasma membrane"/>
    <property type="evidence" value="ECO:0007669"/>
    <property type="project" value="UniProtKB-SubCell"/>
</dbReference>
<dbReference type="InterPro" id="IPR054529">
    <property type="entry name" value="TcaA_2nd"/>
</dbReference>
<feature type="domain" description="TcaA 4th" evidence="4">
    <location>
        <begin position="285"/>
        <end position="348"/>
    </location>
</feature>
<keyword evidence="1" id="KW-0812">Transmembrane</keyword>
<dbReference type="Pfam" id="PF22813">
    <property type="entry name" value="TcaA_2nd"/>
    <property type="match status" value="1"/>
</dbReference>
<feature type="transmembrane region" description="Helical" evidence="1">
    <location>
        <begin position="75"/>
        <end position="96"/>
    </location>
</feature>
<dbReference type="Pfam" id="PF13240">
    <property type="entry name" value="Zn_Ribbon_1"/>
    <property type="match status" value="1"/>
</dbReference>
<evidence type="ECO:0000259" key="4">
    <source>
        <dbReference type="Pfam" id="PF22820"/>
    </source>
</evidence>
<dbReference type="AlphaFoldDB" id="A0A1H3QYD8"/>
<evidence type="ECO:0000313" key="7">
    <source>
        <dbReference type="Proteomes" id="UP000198935"/>
    </source>
</evidence>
<organism evidence="6 7">
    <name type="scientific">Evansella caseinilytica</name>
    <dbReference type="NCBI Taxonomy" id="1503961"/>
    <lineage>
        <taxon>Bacteria</taxon>
        <taxon>Bacillati</taxon>
        <taxon>Bacillota</taxon>
        <taxon>Bacilli</taxon>
        <taxon>Bacillales</taxon>
        <taxon>Bacillaceae</taxon>
        <taxon>Evansella</taxon>
    </lineage>
</organism>
<dbReference type="PANTHER" id="PTHR40038:SF1">
    <property type="entry name" value="MEMBRANE-ASSOCIATED PROTEIN TCAA"/>
    <property type="match status" value="1"/>
</dbReference>
<dbReference type="Proteomes" id="UP000198935">
    <property type="component" value="Unassembled WGS sequence"/>
</dbReference>
<dbReference type="OrthoDB" id="1682769at2"/>
<accession>A0A1H3QYD8</accession>
<feature type="domain" description="TcaA second" evidence="3">
    <location>
        <begin position="102"/>
        <end position="203"/>
    </location>
</feature>
<evidence type="ECO:0000259" key="2">
    <source>
        <dbReference type="Pfam" id="PF13240"/>
    </source>
</evidence>
<dbReference type="STRING" id="1503961.SAMN05421736_107105"/>
<dbReference type="InterPro" id="IPR054530">
    <property type="entry name" value="TcaA_4th"/>
</dbReference>
<dbReference type="Pfam" id="PF22820">
    <property type="entry name" value="TcaA_3rd_4th"/>
    <property type="match status" value="1"/>
</dbReference>
<evidence type="ECO:0000259" key="3">
    <source>
        <dbReference type="Pfam" id="PF22813"/>
    </source>
</evidence>
<reference evidence="7" key="1">
    <citation type="submission" date="2016-10" db="EMBL/GenBank/DDBJ databases">
        <authorList>
            <person name="Varghese N."/>
            <person name="Submissions S."/>
        </authorList>
    </citation>
    <scope>NUCLEOTIDE SEQUENCE [LARGE SCALE GENOMIC DNA]</scope>
    <source>
        <strain evidence="7">SP</strain>
    </source>
</reference>
<evidence type="ECO:0000259" key="5">
    <source>
        <dbReference type="Pfam" id="PF25155"/>
    </source>
</evidence>
<keyword evidence="1" id="KW-1133">Transmembrane helix</keyword>
<gene>
    <name evidence="6" type="ORF">SAMN05421736_107105</name>
</gene>
<feature type="domain" description="Zinc-ribbon" evidence="2">
    <location>
        <begin position="2"/>
        <end position="23"/>
    </location>
</feature>
<dbReference type="InterPro" id="IPR056902">
    <property type="entry name" value="NTF2_YvbJ"/>
</dbReference>
<feature type="domain" description="YvbJ-like NTF2-like" evidence="5">
    <location>
        <begin position="367"/>
        <end position="491"/>
    </location>
</feature>
<keyword evidence="7" id="KW-1185">Reference proteome</keyword>
<sequence>MYCNHCGTTITRDSSFCPECGTPTRRHEDASNDEFKNDDIIMEETQAEAVASSEETPIAETEAPVGKKPFFTKRIVWILSVFGFLLISGIVLYQIAAKAAKPDHLVEAFWEAVDRGDSDELSKMLYPKNDDWEFTTSQAEALLTLLNEHPDQKDILRNELLSEQNYYNKEGDGTKESLSNYYATVSLTNHGKKWLFFDDYLLEISPIYLRVITNQENVILYINNEKAGENLPTDEYQVFGPYAPGKYELRAKLETDYYQLEAFETAQLFYSFHDSESVGVTFDDVKSVRVIGPLDEAVLFINGKETDIIVESQYSTIGDFPVNGELTLHLEKEYPWGTATSEEIVLDDTSIRFEDFDQTPEDDRNAIMELLNEIWEQELEAIKTGDTSGMVYAPDERKEKVQEEYEQMQEKNKDYSEAKFVTAKYWKDSFDNFSYNDKENRYEVSIEAEYTMYEPDDRRYSTFREDEYGRTTYYFHMYYDEEKQEWIYLDYERNALFLLESHEVYTYEFE</sequence>
<protein>
    <submittedName>
        <fullName evidence="6">Uncharacterized protein</fullName>
    </submittedName>
</protein>
<dbReference type="EMBL" id="FNPI01000007">
    <property type="protein sequence ID" value="SDZ18360.1"/>
    <property type="molecule type" value="Genomic_DNA"/>
</dbReference>
<keyword evidence="1" id="KW-0472">Membrane</keyword>
<dbReference type="Pfam" id="PF25155">
    <property type="entry name" value="NTF2_YvbJ"/>
    <property type="match status" value="1"/>
</dbReference>
<evidence type="ECO:0000256" key="1">
    <source>
        <dbReference type="SAM" id="Phobius"/>
    </source>
</evidence>
<dbReference type="PANTHER" id="PTHR40038">
    <property type="entry name" value="MEMBRANE-ASSOCIATED PROTEIN TCAA"/>
    <property type="match status" value="1"/>
</dbReference>
<name>A0A1H3QYD8_9BACI</name>